<accession>R4MBY8</accession>
<evidence type="ECO:0000313" key="3">
    <source>
        <dbReference type="Proteomes" id="UP000013548"/>
    </source>
</evidence>
<sequence>MTVNTDRTASARSAKRRSQPRTVSAGRAKSAAMRRNPPGGLLRRRGHSSTTYVRSQPDMLADGAQSWARVVTIRDSFPGA</sequence>
<organism evidence="2 3">
    <name type="scientific">Mycobacterium tuberculosis CAS/NITR204</name>
    <dbReference type="NCBI Taxonomy" id="1310114"/>
    <lineage>
        <taxon>Bacteria</taxon>
        <taxon>Bacillati</taxon>
        <taxon>Actinomycetota</taxon>
        <taxon>Actinomycetes</taxon>
        <taxon>Mycobacteriales</taxon>
        <taxon>Mycobacteriaceae</taxon>
        <taxon>Mycobacterium</taxon>
        <taxon>Mycobacterium tuberculosis complex</taxon>
    </lineage>
</organism>
<evidence type="ECO:0000256" key="1">
    <source>
        <dbReference type="SAM" id="MobiDB-lite"/>
    </source>
</evidence>
<evidence type="ECO:0000313" key="2">
    <source>
        <dbReference type="EMBL" id="AGL29254.1"/>
    </source>
</evidence>
<dbReference type="AlphaFoldDB" id="R4MBY8"/>
<protein>
    <submittedName>
        <fullName evidence="2">Uncharacterized protein</fullName>
    </submittedName>
</protein>
<gene>
    <name evidence="2" type="ORF">J113_26320</name>
</gene>
<name>R4MBY8_MYCTX</name>
<dbReference type="EMBL" id="CP005386">
    <property type="protein sequence ID" value="AGL29254.1"/>
    <property type="molecule type" value="Genomic_DNA"/>
</dbReference>
<reference evidence="2 3" key="1">
    <citation type="journal article" date="2013" name="Genome Announc.">
        <title>Whole-Genome Sequences of Four Clinical Isolates of Mycobacterium tuberculosis from Tamil Nadu, South India.</title>
        <authorList>
            <person name="Narayanan S."/>
            <person name="Deshpande U."/>
        </authorList>
    </citation>
    <scope>NUCLEOTIDE SEQUENCE [LARGE SCALE GENOMIC DNA]</scope>
    <source>
        <strain evidence="2 3">CAS/NITR204</strain>
    </source>
</reference>
<dbReference type="Proteomes" id="UP000013548">
    <property type="component" value="Chromosome"/>
</dbReference>
<dbReference type="KEGG" id="mtuc:J113_26320"/>
<dbReference type="HOGENOM" id="CLU_2585992_0_0_11"/>
<dbReference type="BioCyc" id="MTUB1310114:G13A2-3841-MONOMER"/>
<proteinExistence type="predicted"/>
<feature type="region of interest" description="Disordered" evidence="1">
    <location>
        <begin position="1"/>
        <end position="56"/>
    </location>
</feature>